<dbReference type="SUPFAM" id="SSF51445">
    <property type="entry name" value="(Trans)glycosidases"/>
    <property type="match status" value="1"/>
</dbReference>
<dbReference type="PROSITE" id="PS51760">
    <property type="entry name" value="GH10_2"/>
    <property type="match status" value="1"/>
</dbReference>
<evidence type="ECO:0000256" key="2">
    <source>
        <dbReference type="ARBA" id="ARBA00007495"/>
    </source>
</evidence>
<evidence type="ECO:0000313" key="15">
    <source>
        <dbReference type="Proteomes" id="UP000322315"/>
    </source>
</evidence>
<evidence type="ECO:0000256" key="5">
    <source>
        <dbReference type="ARBA" id="ARBA00022801"/>
    </source>
</evidence>
<dbReference type="InterPro" id="IPR044846">
    <property type="entry name" value="GH10"/>
</dbReference>
<dbReference type="PRINTS" id="PR00134">
    <property type="entry name" value="GLHYDRLASE10"/>
</dbReference>
<comment type="similarity">
    <text evidence="2 10">Belongs to the glycosyl hydrolase 10 (cellulase F) family.</text>
</comment>
<evidence type="ECO:0000256" key="1">
    <source>
        <dbReference type="ARBA" id="ARBA00000681"/>
    </source>
</evidence>
<evidence type="ECO:0000256" key="10">
    <source>
        <dbReference type="RuleBase" id="RU361174"/>
    </source>
</evidence>
<keyword evidence="5 10" id="KW-0378">Hydrolase</keyword>
<dbReference type="GO" id="GO:0031176">
    <property type="term" value="F:endo-1,4-beta-xylanase activity"/>
    <property type="evidence" value="ECO:0007669"/>
    <property type="project" value="UniProtKB-EC"/>
</dbReference>
<sequence length="374" mass="43099">MYLKTLYFGLISVLLITSCKQVSQDQALKQDIEVSTNKGLKDWSDLPIGGAINISKVLKDSKLDSITHTNFNSITATNDMKMYALVEHDSIPDFTNVDRLVAYTQKHDMRLFGHALVWYYNVPEWITNMTNKKGAAWADAYLKKYITTVLTRYKDDVVAWDVVNEAFADKSGEFRDEFWFNTFGKDYIEKAFRYAHDADPDAKLFYNDFGHERHPEKLNGIVAMVNDLVKRDVPIHGIGLQMHLEMDTTEKAIANALKLAASTGLLIHISELDIIFNTRDENAKDKPKITTLTHDMEMAQAEKFKQVVMLYRKHVPKTQQFGITFWDFNDRDTWIKPFYDLKEWPTIFDENLDPKPGYYGFLDGLTTGLENATE</sequence>
<dbReference type="AlphaFoldDB" id="A0A5M7BF67"/>
<dbReference type="Gene3D" id="3.20.20.80">
    <property type="entry name" value="Glycosidases"/>
    <property type="match status" value="1"/>
</dbReference>
<keyword evidence="4" id="KW-0732">Signal</keyword>
<reference evidence="13 14" key="2">
    <citation type="submission" date="2019-07" db="EMBL/GenBank/DDBJ databases">
        <title>Algibacter marinivivus sp. nov., isolated from the surface of a marine red alga.</title>
        <authorList>
            <person name="Zhong X."/>
            <person name="Xu W."/>
            <person name="Zhang Y."/>
            <person name="Zhang Q."/>
            <person name="Du Z."/>
        </authorList>
    </citation>
    <scope>NUCLEOTIDE SEQUENCE [LARGE SCALE GENOMIC DNA]</scope>
    <source>
        <strain evidence="13 14">RU-4-M-4</strain>
    </source>
</reference>
<dbReference type="SMART" id="SM00633">
    <property type="entry name" value="Glyco_10"/>
    <property type="match status" value="1"/>
</dbReference>
<evidence type="ECO:0000313" key="12">
    <source>
        <dbReference type="EMBL" id="KAA5827560.1"/>
    </source>
</evidence>
<dbReference type="PROSITE" id="PS51257">
    <property type="entry name" value="PROKAR_LIPOPROTEIN"/>
    <property type="match status" value="1"/>
</dbReference>
<dbReference type="PANTHER" id="PTHR31490:SF88">
    <property type="entry name" value="BETA-XYLANASE"/>
    <property type="match status" value="1"/>
</dbReference>
<name>A0A5M7BF67_9FLAO</name>
<evidence type="ECO:0000313" key="13">
    <source>
        <dbReference type="EMBL" id="TSJ81805.1"/>
    </source>
</evidence>
<dbReference type="Proteomes" id="UP000322315">
    <property type="component" value="Unassembled WGS sequence"/>
</dbReference>
<keyword evidence="6 10" id="KW-0119">Carbohydrate metabolism</keyword>
<dbReference type="RefSeq" id="WP_144114906.1">
    <property type="nucleotide sequence ID" value="NZ_JACHGE010000001.1"/>
</dbReference>
<dbReference type="Pfam" id="PF00331">
    <property type="entry name" value="Glyco_hydro_10"/>
    <property type="match status" value="1"/>
</dbReference>
<dbReference type="PANTHER" id="PTHR31490">
    <property type="entry name" value="GLYCOSYL HYDROLASE"/>
    <property type="match status" value="1"/>
</dbReference>
<dbReference type="GO" id="GO:0045493">
    <property type="term" value="P:xylan catabolic process"/>
    <property type="evidence" value="ECO:0007669"/>
    <property type="project" value="UniProtKB-KW"/>
</dbReference>
<dbReference type="EC" id="3.2.1.8" evidence="10"/>
<keyword evidence="8 10" id="KW-0624">Polysaccharide degradation</keyword>
<keyword evidence="7 10" id="KW-0326">Glycosidase</keyword>
<dbReference type="EMBL" id="VWRS01000001">
    <property type="protein sequence ID" value="KAA5827560.1"/>
    <property type="molecule type" value="Genomic_DNA"/>
</dbReference>
<gene>
    <name evidence="12" type="ORF">F2B50_01585</name>
    <name evidence="13" type="ORF">FPF71_01585</name>
</gene>
<dbReference type="EMBL" id="VMBF01000001">
    <property type="protein sequence ID" value="TSJ81805.1"/>
    <property type="molecule type" value="Genomic_DNA"/>
</dbReference>
<comment type="catalytic activity">
    <reaction evidence="1 10">
        <text>Endohydrolysis of (1-&gt;4)-beta-D-xylosidic linkages in xylans.</text>
        <dbReference type="EC" id="3.2.1.8"/>
    </reaction>
</comment>
<keyword evidence="14" id="KW-1185">Reference proteome</keyword>
<dbReference type="Proteomes" id="UP000315145">
    <property type="component" value="Unassembled WGS sequence"/>
</dbReference>
<evidence type="ECO:0000256" key="9">
    <source>
        <dbReference type="PROSITE-ProRule" id="PRU10061"/>
    </source>
</evidence>
<accession>A0A5M7BF67</accession>
<evidence type="ECO:0000256" key="8">
    <source>
        <dbReference type="ARBA" id="ARBA00023326"/>
    </source>
</evidence>
<protein>
    <recommendedName>
        <fullName evidence="10">Beta-xylanase</fullName>
        <ecNumber evidence="10">3.2.1.8</ecNumber>
    </recommendedName>
</protein>
<feature type="active site" description="Nucleophile" evidence="9">
    <location>
        <position position="271"/>
    </location>
</feature>
<organism evidence="12 15">
    <name type="scientific">Algibacter amylolyticus</name>
    <dbReference type="NCBI Taxonomy" id="1608400"/>
    <lineage>
        <taxon>Bacteria</taxon>
        <taxon>Pseudomonadati</taxon>
        <taxon>Bacteroidota</taxon>
        <taxon>Flavobacteriia</taxon>
        <taxon>Flavobacteriales</taxon>
        <taxon>Flavobacteriaceae</taxon>
        <taxon>Algibacter</taxon>
    </lineage>
</organism>
<proteinExistence type="inferred from homology"/>
<evidence type="ECO:0000256" key="4">
    <source>
        <dbReference type="ARBA" id="ARBA00022729"/>
    </source>
</evidence>
<dbReference type="InterPro" id="IPR001000">
    <property type="entry name" value="GH10_dom"/>
</dbReference>
<evidence type="ECO:0000256" key="6">
    <source>
        <dbReference type="ARBA" id="ARBA00023277"/>
    </source>
</evidence>
<evidence type="ECO:0000256" key="7">
    <source>
        <dbReference type="ARBA" id="ARBA00023295"/>
    </source>
</evidence>
<dbReference type="PROSITE" id="PS00591">
    <property type="entry name" value="GH10_1"/>
    <property type="match status" value="1"/>
</dbReference>
<keyword evidence="3 12" id="KW-0858">Xylan degradation</keyword>
<reference evidence="12" key="3">
    <citation type="submission" date="2019-09" db="EMBL/GenBank/DDBJ databases">
        <authorList>
            <person name="Zhang D.-C."/>
        </authorList>
    </citation>
    <scope>NUCLEOTIDE SEQUENCE</scope>
    <source>
        <strain evidence="12">RU-4-M-4</strain>
    </source>
</reference>
<reference evidence="12 15" key="1">
    <citation type="journal article" date="2015" name="Int. J. Syst. Evol. Microbiol.">
        <title>Algibacter amylolyticus sp. nov., isolated from intertidal sediment.</title>
        <authorList>
            <person name="Zhang D.C."/>
            <person name="Wu J."/>
            <person name="Neuner K."/>
            <person name="Yao J."/>
            <person name="Margesin R."/>
        </authorList>
    </citation>
    <scope>NUCLEOTIDE SEQUENCE [LARGE SCALE GENOMIC DNA]</scope>
    <source>
        <strain evidence="12 15">RU-4-M-4</strain>
    </source>
</reference>
<dbReference type="InterPro" id="IPR031158">
    <property type="entry name" value="GH10_AS"/>
</dbReference>
<evidence type="ECO:0000259" key="11">
    <source>
        <dbReference type="PROSITE" id="PS51760"/>
    </source>
</evidence>
<dbReference type="OrthoDB" id="1032269at2"/>
<evidence type="ECO:0000313" key="14">
    <source>
        <dbReference type="Proteomes" id="UP000315145"/>
    </source>
</evidence>
<comment type="caution">
    <text evidence="12">The sequence shown here is derived from an EMBL/GenBank/DDBJ whole genome shotgun (WGS) entry which is preliminary data.</text>
</comment>
<dbReference type="InterPro" id="IPR017853">
    <property type="entry name" value="GH"/>
</dbReference>
<evidence type="ECO:0000256" key="3">
    <source>
        <dbReference type="ARBA" id="ARBA00022651"/>
    </source>
</evidence>
<feature type="domain" description="GH10" evidence="11">
    <location>
        <begin position="34"/>
        <end position="364"/>
    </location>
</feature>